<dbReference type="AlphaFoldDB" id="A0A382M2X1"/>
<proteinExistence type="predicted"/>
<dbReference type="PANTHER" id="PTHR43244">
    <property type="match status" value="1"/>
</dbReference>
<dbReference type="SUPFAM" id="SSF51679">
    <property type="entry name" value="Bacterial luciferase-like"/>
    <property type="match status" value="1"/>
</dbReference>
<gene>
    <name evidence="3" type="ORF">METZ01_LOCUS295964</name>
</gene>
<protein>
    <recommendedName>
        <fullName evidence="2">Luciferase-like domain-containing protein</fullName>
    </recommendedName>
</protein>
<dbReference type="Pfam" id="PF00296">
    <property type="entry name" value="Bac_luciferase"/>
    <property type="match status" value="1"/>
</dbReference>
<feature type="domain" description="Luciferase-like" evidence="2">
    <location>
        <begin position="17"/>
        <end position="241"/>
    </location>
</feature>
<keyword evidence="1" id="KW-0560">Oxidoreductase</keyword>
<dbReference type="PANTHER" id="PTHR43244:SF1">
    <property type="entry name" value="5,10-METHYLENETETRAHYDROMETHANOPTERIN REDUCTASE"/>
    <property type="match status" value="1"/>
</dbReference>
<dbReference type="GO" id="GO:0016705">
    <property type="term" value="F:oxidoreductase activity, acting on paired donors, with incorporation or reduction of molecular oxygen"/>
    <property type="evidence" value="ECO:0007669"/>
    <property type="project" value="InterPro"/>
</dbReference>
<dbReference type="InterPro" id="IPR019921">
    <property type="entry name" value="Lucif-like_OxRdtase_Rv2161c"/>
</dbReference>
<sequence length="307" mass="34899">MSVGVGITCGGDLWEPDQIRAVEALGFDSFWTGEHIVYHRPILEAVTTLTYAATLTSRIKIGPATLILPLRHPTVTAKQFSTMDVLSGGRVILTVGVGGDYPREFAGCEIPINERGRRATETIEIMRKYWKGERFSYEGKIFHLEDVDMLPKPVQPNGIPIWVAGRQEGPMKRAARLGDGWHPYMYTPERCRDSFFKVKEFAEEAGRDLPSNYTFACFIYTALYDDITDARERAVAELKYRYGQEFDHLVDKYCGYGPPTRIAEYLQKYIEAGANYLILAPIMPPEDRRSHLERYAEQVLPVLEGME</sequence>
<organism evidence="3">
    <name type="scientific">marine metagenome</name>
    <dbReference type="NCBI Taxonomy" id="408172"/>
    <lineage>
        <taxon>unclassified sequences</taxon>
        <taxon>metagenomes</taxon>
        <taxon>ecological metagenomes</taxon>
    </lineage>
</organism>
<accession>A0A382M2X1</accession>
<name>A0A382M2X1_9ZZZZ</name>
<evidence type="ECO:0000256" key="1">
    <source>
        <dbReference type="ARBA" id="ARBA00023002"/>
    </source>
</evidence>
<dbReference type="Gene3D" id="3.20.20.30">
    <property type="entry name" value="Luciferase-like domain"/>
    <property type="match status" value="1"/>
</dbReference>
<evidence type="ECO:0000313" key="3">
    <source>
        <dbReference type="EMBL" id="SVC43110.1"/>
    </source>
</evidence>
<feature type="non-terminal residue" evidence="3">
    <location>
        <position position="307"/>
    </location>
</feature>
<dbReference type="InterPro" id="IPR011251">
    <property type="entry name" value="Luciferase-like_dom"/>
</dbReference>
<dbReference type="InterPro" id="IPR050564">
    <property type="entry name" value="F420-G6PD/mer"/>
</dbReference>
<evidence type="ECO:0000259" key="2">
    <source>
        <dbReference type="Pfam" id="PF00296"/>
    </source>
</evidence>
<reference evidence="3" key="1">
    <citation type="submission" date="2018-05" db="EMBL/GenBank/DDBJ databases">
        <authorList>
            <person name="Lanie J.A."/>
            <person name="Ng W.-L."/>
            <person name="Kazmierczak K.M."/>
            <person name="Andrzejewski T.M."/>
            <person name="Davidsen T.M."/>
            <person name="Wayne K.J."/>
            <person name="Tettelin H."/>
            <person name="Glass J.I."/>
            <person name="Rusch D."/>
            <person name="Podicherti R."/>
            <person name="Tsui H.-C.T."/>
            <person name="Winkler M.E."/>
        </authorList>
    </citation>
    <scope>NUCLEOTIDE SEQUENCE</scope>
</reference>
<dbReference type="InterPro" id="IPR036661">
    <property type="entry name" value="Luciferase-like_sf"/>
</dbReference>
<dbReference type="EMBL" id="UINC01090831">
    <property type="protein sequence ID" value="SVC43110.1"/>
    <property type="molecule type" value="Genomic_DNA"/>
</dbReference>
<dbReference type="NCBIfam" id="TIGR03619">
    <property type="entry name" value="F420_Rv2161c"/>
    <property type="match status" value="1"/>
</dbReference>